<dbReference type="CDD" id="cd08922">
    <property type="entry name" value="FHb-globin"/>
    <property type="match status" value="1"/>
</dbReference>
<evidence type="ECO:0000259" key="15">
    <source>
        <dbReference type="PROSITE" id="PS01033"/>
    </source>
</evidence>
<dbReference type="PROSITE" id="PS51384">
    <property type="entry name" value="FAD_FR"/>
    <property type="match status" value="1"/>
</dbReference>
<evidence type="ECO:0000256" key="9">
    <source>
        <dbReference type="ARBA" id="ARBA00022827"/>
    </source>
</evidence>
<keyword evidence="5" id="KW-0216">Detoxification</keyword>
<sequence>MLRSRTLRPQTLSKITQLSRTMASAAVVPPDVQPLSEAHQAAVLATVPALAEHGLTITKQMYKNTGVQPAALAGSVLAYAQNIKDLSPLTPVVVRIAEKHAALGVKPEHYPVVAENLMGAIGHVLGDAFTPDLQEAWYHAYWQLAKIFIDVEAGLYEKAAWQGWKDFEVRAVHNESPTITSFELVPKDKSMLPLKPYLPGQFITLRVNVPELGCYQNRHYSLSDSPSGDHYRVTIKRETGADAAPDGLVSNIMHGLKAGDTVEAAFPAGSFVLPETVPKNVVLIAGGVGITPNLAMLNQLTAGPAENWPQITWVHGVRSAPEHVFRNHVAKLAEQSGGKLTQQAFYSNGDDGANTGRITVDKIKDSLPLADKDAVYYVCGPGSFMTDIERDLIAAGVPKEKINIEAFHAGAA</sequence>
<dbReference type="CDD" id="cd06184">
    <property type="entry name" value="flavohem_like_fad_nad_binding"/>
    <property type="match status" value="1"/>
</dbReference>
<evidence type="ECO:0000256" key="12">
    <source>
        <dbReference type="ARBA" id="ARBA00023027"/>
    </source>
</evidence>
<dbReference type="GO" id="GO:0046872">
    <property type="term" value="F:metal ion binding"/>
    <property type="evidence" value="ECO:0007669"/>
    <property type="project" value="UniProtKB-KW"/>
</dbReference>
<dbReference type="GO" id="GO:0071949">
    <property type="term" value="F:FAD binding"/>
    <property type="evidence" value="ECO:0007669"/>
    <property type="project" value="TreeGrafter"/>
</dbReference>
<dbReference type="InterPro" id="IPR039261">
    <property type="entry name" value="FNR_nucleotide-bd"/>
</dbReference>
<keyword evidence="6" id="KW-0349">Heme</keyword>
<gene>
    <name evidence="17" type="ORF">A1Q1_05773</name>
</gene>
<dbReference type="GO" id="GO:0009636">
    <property type="term" value="P:response to toxic substance"/>
    <property type="evidence" value="ECO:0007669"/>
    <property type="project" value="UniProtKB-KW"/>
</dbReference>
<evidence type="ECO:0000256" key="3">
    <source>
        <dbReference type="ARBA" id="ARBA00006401"/>
    </source>
</evidence>
<dbReference type="Pfam" id="PF00042">
    <property type="entry name" value="Globin"/>
    <property type="match status" value="1"/>
</dbReference>
<dbReference type="GO" id="GO:0071500">
    <property type="term" value="P:cellular response to nitrosative stress"/>
    <property type="evidence" value="ECO:0007669"/>
    <property type="project" value="TreeGrafter"/>
</dbReference>
<dbReference type="Gene3D" id="1.10.490.10">
    <property type="entry name" value="Globins"/>
    <property type="match status" value="1"/>
</dbReference>
<dbReference type="SUPFAM" id="SSF63380">
    <property type="entry name" value="Riboflavin synthase domain-like"/>
    <property type="match status" value="1"/>
</dbReference>
<dbReference type="GO" id="GO:0019825">
    <property type="term" value="F:oxygen binding"/>
    <property type="evidence" value="ECO:0007669"/>
    <property type="project" value="InterPro"/>
</dbReference>
<dbReference type="OrthoDB" id="436496at2759"/>
<comment type="similarity">
    <text evidence="3">In the C-terminal section; belongs to the flavoprotein pyridine nucleotide cytochrome reductase family.</text>
</comment>
<keyword evidence="9" id="KW-0274">FAD</keyword>
<evidence type="ECO:0000256" key="4">
    <source>
        <dbReference type="ARBA" id="ARBA00012229"/>
    </source>
</evidence>
<comment type="caution">
    <text evidence="17">The sequence shown here is derived from an EMBL/GenBank/DDBJ whole genome shotgun (WGS) entry which is preliminary data.</text>
</comment>
<dbReference type="RefSeq" id="XP_014176457.1">
    <property type="nucleotide sequence ID" value="XM_014320982.1"/>
</dbReference>
<dbReference type="Proteomes" id="UP000002748">
    <property type="component" value="Unassembled WGS sequence"/>
</dbReference>
<feature type="domain" description="Globin" evidence="15">
    <location>
        <begin position="34"/>
        <end position="153"/>
    </location>
</feature>
<evidence type="ECO:0000259" key="16">
    <source>
        <dbReference type="PROSITE" id="PS51384"/>
    </source>
</evidence>
<dbReference type="InterPro" id="IPR017927">
    <property type="entry name" value="FAD-bd_FR_type"/>
</dbReference>
<evidence type="ECO:0000256" key="1">
    <source>
        <dbReference type="ARBA" id="ARBA00001970"/>
    </source>
</evidence>
<evidence type="ECO:0000313" key="18">
    <source>
        <dbReference type="Proteomes" id="UP000002748"/>
    </source>
</evidence>
<dbReference type="EC" id="1.14.12.17" evidence="4"/>
<keyword evidence="8" id="KW-0479">Metal-binding</keyword>
<evidence type="ECO:0000256" key="10">
    <source>
        <dbReference type="ARBA" id="ARBA00022857"/>
    </source>
</evidence>
<comment type="cofactor">
    <cofactor evidence="2">
        <name>FAD</name>
        <dbReference type="ChEBI" id="CHEBI:57692"/>
    </cofactor>
</comment>
<dbReference type="FunFam" id="2.40.30.10:FF:000034">
    <property type="entry name" value="Flavohemoprotein"/>
    <property type="match status" value="1"/>
</dbReference>
<dbReference type="Gene3D" id="3.40.50.80">
    <property type="entry name" value="Nucleotide-binding domain of ferredoxin-NADP reductase (FNR) module"/>
    <property type="match status" value="1"/>
</dbReference>
<dbReference type="InterPro" id="IPR000971">
    <property type="entry name" value="Globin"/>
</dbReference>
<feature type="domain" description="FAD-binding FR-type" evidence="16">
    <location>
        <begin position="162"/>
        <end position="274"/>
    </location>
</feature>
<dbReference type="PROSITE" id="PS01033">
    <property type="entry name" value="GLOBIN"/>
    <property type="match status" value="1"/>
</dbReference>
<keyword evidence="11" id="KW-0408">Iron</keyword>
<dbReference type="GO" id="GO:0046210">
    <property type="term" value="P:nitric oxide catabolic process"/>
    <property type="evidence" value="ECO:0007669"/>
    <property type="project" value="TreeGrafter"/>
</dbReference>
<dbReference type="PANTHER" id="PTHR43396">
    <property type="entry name" value="FLAVOHEMOPROTEIN"/>
    <property type="match status" value="1"/>
</dbReference>
<organism evidence="17 18">
    <name type="scientific">Trichosporon asahii var. asahii (strain ATCC 90039 / CBS 2479 / JCM 2466 / KCTC 7840 / NBRC 103889/ NCYC 2677 / UAMH 7654)</name>
    <name type="common">Yeast</name>
    <dbReference type="NCBI Taxonomy" id="1186058"/>
    <lineage>
        <taxon>Eukaryota</taxon>
        <taxon>Fungi</taxon>
        <taxon>Dikarya</taxon>
        <taxon>Basidiomycota</taxon>
        <taxon>Agaricomycotina</taxon>
        <taxon>Tremellomycetes</taxon>
        <taxon>Trichosporonales</taxon>
        <taxon>Trichosporonaceae</taxon>
        <taxon>Trichosporon</taxon>
    </lineage>
</organism>
<evidence type="ECO:0000256" key="5">
    <source>
        <dbReference type="ARBA" id="ARBA00022575"/>
    </source>
</evidence>
<keyword evidence="12" id="KW-0520">NAD</keyword>
<dbReference type="PANTHER" id="PTHR43396:SF3">
    <property type="entry name" value="FLAVOHEMOPROTEIN"/>
    <property type="match status" value="1"/>
</dbReference>
<evidence type="ECO:0000256" key="8">
    <source>
        <dbReference type="ARBA" id="ARBA00022723"/>
    </source>
</evidence>
<keyword evidence="7" id="KW-0285">Flavoprotein</keyword>
<dbReference type="SUPFAM" id="SSF46458">
    <property type="entry name" value="Globin-like"/>
    <property type="match status" value="1"/>
</dbReference>
<dbReference type="InterPro" id="IPR008333">
    <property type="entry name" value="Cbr1-like_FAD-bd_dom"/>
</dbReference>
<comment type="catalytic activity">
    <reaction evidence="13">
        <text>2 nitric oxide + NADH + 2 O2 = 2 nitrate + NAD(+) + H(+)</text>
        <dbReference type="Rhea" id="RHEA:19469"/>
        <dbReference type="ChEBI" id="CHEBI:15378"/>
        <dbReference type="ChEBI" id="CHEBI:15379"/>
        <dbReference type="ChEBI" id="CHEBI:16480"/>
        <dbReference type="ChEBI" id="CHEBI:17632"/>
        <dbReference type="ChEBI" id="CHEBI:57540"/>
        <dbReference type="ChEBI" id="CHEBI:57945"/>
        <dbReference type="EC" id="1.14.12.17"/>
    </reaction>
</comment>
<dbReference type="InterPro" id="IPR012292">
    <property type="entry name" value="Globin/Proto"/>
</dbReference>
<proteinExistence type="inferred from homology"/>
<evidence type="ECO:0000313" key="17">
    <source>
        <dbReference type="EMBL" id="EJT45624.1"/>
    </source>
</evidence>
<comment type="cofactor">
    <cofactor evidence="1">
        <name>heme b</name>
        <dbReference type="ChEBI" id="CHEBI:60344"/>
    </cofactor>
</comment>
<protein>
    <recommendedName>
        <fullName evidence="4">nitric oxide dioxygenase</fullName>
        <ecNumber evidence="4">1.14.12.17</ecNumber>
    </recommendedName>
</protein>
<dbReference type="GO" id="GO:0020037">
    <property type="term" value="F:heme binding"/>
    <property type="evidence" value="ECO:0007669"/>
    <property type="project" value="InterPro"/>
</dbReference>
<reference evidence="17 18" key="1">
    <citation type="journal article" date="2012" name="Eukaryot. Cell">
        <title>Draft genome sequence of CBS 2479, the standard type strain of Trichosporon asahii.</title>
        <authorList>
            <person name="Yang R.Y."/>
            <person name="Li H.T."/>
            <person name="Zhu H."/>
            <person name="Zhou G.P."/>
            <person name="Wang M."/>
            <person name="Wang L."/>
        </authorList>
    </citation>
    <scope>NUCLEOTIDE SEQUENCE [LARGE SCALE GENOMIC DNA]</scope>
    <source>
        <strain evidence="18">ATCC 90039 / CBS 2479 / JCM 2466 / KCTC 7840 / NCYC 2677 / UAMH 7654</strain>
    </source>
</reference>
<dbReference type="SUPFAM" id="SSF52343">
    <property type="entry name" value="Ferredoxin reductase-like, C-terminal NADP-linked domain"/>
    <property type="match status" value="1"/>
</dbReference>
<dbReference type="InterPro" id="IPR001433">
    <property type="entry name" value="OxRdtase_FAD/NAD-bd"/>
</dbReference>
<dbReference type="GO" id="GO:0008941">
    <property type="term" value="F:nitric oxide dioxygenase NAD(P)H activity"/>
    <property type="evidence" value="ECO:0007669"/>
    <property type="project" value="UniProtKB-EC"/>
</dbReference>
<evidence type="ECO:0000256" key="7">
    <source>
        <dbReference type="ARBA" id="ARBA00022630"/>
    </source>
</evidence>
<name>J6EMT4_TRIAS</name>
<dbReference type="AlphaFoldDB" id="J6EMT4"/>
<dbReference type="PRINTS" id="PR00409">
    <property type="entry name" value="PHDIOXRDTASE"/>
</dbReference>
<dbReference type="EMBL" id="ALBS01000322">
    <property type="protein sequence ID" value="EJT45624.1"/>
    <property type="molecule type" value="Genomic_DNA"/>
</dbReference>
<dbReference type="Gene3D" id="2.40.30.10">
    <property type="entry name" value="Translation factors"/>
    <property type="match status" value="1"/>
</dbReference>
<dbReference type="InterPro" id="IPR017938">
    <property type="entry name" value="Riboflavin_synthase-like_b-brl"/>
</dbReference>
<evidence type="ECO:0000256" key="13">
    <source>
        <dbReference type="ARBA" id="ARBA00048649"/>
    </source>
</evidence>
<dbReference type="HOGENOM" id="CLU_003827_12_0_1"/>
<dbReference type="InterPro" id="IPR009050">
    <property type="entry name" value="Globin-like_sf"/>
</dbReference>
<evidence type="ECO:0000256" key="2">
    <source>
        <dbReference type="ARBA" id="ARBA00001974"/>
    </source>
</evidence>
<dbReference type="KEGG" id="tasa:A1Q1_05773"/>
<accession>J6EMT4</accession>
<evidence type="ECO:0000256" key="11">
    <source>
        <dbReference type="ARBA" id="ARBA00023004"/>
    </source>
</evidence>
<dbReference type="GeneID" id="25989285"/>
<comment type="catalytic activity">
    <reaction evidence="14">
        <text>2 nitric oxide + NADPH + 2 O2 = 2 nitrate + NADP(+) + H(+)</text>
        <dbReference type="Rhea" id="RHEA:19465"/>
        <dbReference type="ChEBI" id="CHEBI:15378"/>
        <dbReference type="ChEBI" id="CHEBI:15379"/>
        <dbReference type="ChEBI" id="CHEBI:16480"/>
        <dbReference type="ChEBI" id="CHEBI:17632"/>
        <dbReference type="ChEBI" id="CHEBI:57783"/>
        <dbReference type="ChEBI" id="CHEBI:58349"/>
        <dbReference type="EC" id="1.14.12.17"/>
    </reaction>
</comment>
<dbReference type="Pfam" id="PF00175">
    <property type="entry name" value="NAD_binding_1"/>
    <property type="match status" value="1"/>
</dbReference>
<evidence type="ECO:0000256" key="6">
    <source>
        <dbReference type="ARBA" id="ARBA00022617"/>
    </source>
</evidence>
<evidence type="ECO:0000256" key="14">
    <source>
        <dbReference type="ARBA" id="ARBA00049433"/>
    </source>
</evidence>
<keyword evidence="10" id="KW-0521">NADP</keyword>
<dbReference type="VEuPathDB" id="FungiDB:A1Q1_05773"/>
<dbReference type="Pfam" id="PF00970">
    <property type="entry name" value="FAD_binding_6"/>
    <property type="match status" value="1"/>
</dbReference>